<protein>
    <recommendedName>
        <fullName evidence="2">F-box domain-containing protein</fullName>
    </recommendedName>
</protein>
<evidence type="ECO:0000256" key="1">
    <source>
        <dbReference type="ARBA" id="ARBA00022441"/>
    </source>
</evidence>
<dbReference type="Gene3D" id="2.120.10.80">
    <property type="entry name" value="Kelch-type beta propeller"/>
    <property type="match status" value="2"/>
</dbReference>
<keyword evidence="1" id="KW-0880">Kelch repeat</keyword>
<gene>
    <name evidence="3" type="ORF">GOP47_0010008</name>
</gene>
<dbReference type="SUPFAM" id="SSF117281">
    <property type="entry name" value="Kelch motif"/>
    <property type="match status" value="1"/>
</dbReference>
<keyword evidence="4" id="KW-1185">Reference proteome</keyword>
<dbReference type="Pfam" id="PF24681">
    <property type="entry name" value="Kelch_KLHDC2_KLHL20_DRC7"/>
    <property type="match status" value="1"/>
</dbReference>
<comment type="caution">
    <text evidence="3">The sequence shown here is derived from an EMBL/GenBank/DDBJ whole genome shotgun (WGS) entry which is preliminary data.</text>
</comment>
<dbReference type="EMBL" id="JABFUD020000009">
    <property type="protein sequence ID" value="KAI5075932.1"/>
    <property type="molecule type" value="Genomic_DNA"/>
</dbReference>
<dbReference type="PANTHER" id="PTHR46175">
    <property type="entry name" value="BACTERIOOPSIN TRANSCRIPTIONAL ACTIVATOR"/>
    <property type="match status" value="1"/>
</dbReference>
<dbReference type="InterPro" id="IPR015915">
    <property type="entry name" value="Kelch-typ_b-propeller"/>
</dbReference>
<dbReference type="PANTHER" id="PTHR46175:SF4">
    <property type="entry name" value="BACTERIOOPSIN TRANSCRIPTIONAL ACTIVATOR"/>
    <property type="match status" value="1"/>
</dbReference>
<dbReference type="Proteomes" id="UP000886520">
    <property type="component" value="Chromosome 9"/>
</dbReference>
<dbReference type="AlphaFoldDB" id="A0A9D4UY67"/>
<name>A0A9D4UY67_ADICA</name>
<dbReference type="InterPro" id="IPR036047">
    <property type="entry name" value="F-box-like_dom_sf"/>
</dbReference>
<dbReference type="SUPFAM" id="SSF81383">
    <property type="entry name" value="F-box domain"/>
    <property type="match status" value="1"/>
</dbReference>
<evidence type="ECO:0000313" key="3">
    <source>
        <dbReference type="EMBL" id="KAI5075932.1"/>
    </source>
</evidence>
<sequence>MDWWSVFQVDNENGIQDNTSCGICCLGADQILGILEKLPVLSILAFGMTCRRFRVLADSDALWAHVCRQEWGNIAVDAWLNIGRNAKIGWKGLHRQMLALNSITWQRLHQGDFAPSPRASHSMVSFSEKVTIFGGGYDGGRHLDDTWSAPLPKDFSNGIRWQQISIGIPGGRFAHSCTLVGNALVLFGGINDHGTRQNDTWINKGLNVSNMEGQNLWQSLEVVESPSPRGAHAGCYAGDRKVVIYGGIQSDGIRLDDTWALDLSERPLPTWCKVVTSCSPPARSGHTLTWVGGKQIILFGGRGTKFEVMNDVWLLDMETESPEWVELRSGELHAVRSCPAQRTGYNCPAARAGHSSPAPRAGHSATLIFGGRILIYGGEDSRRCRKGDVWLLDPMAGIPIGHGSSSVVVRNEAGGSKSGRRFWRKLKQWGDRPSKRSFHAACTVHSGCGVLVFGGMIDGELMPAAAGGLGFDAKLFLLQLTP</sequence>
<reference evidence="3" key="1">
    <citation type="submission" date="2021-01" db="EMBL/GenBank/DDBJ databases">
        <title>Adiantum capillus-veneris genome.</title>
        <authorList>
            <person name="Fang Y."/>
            <person name="Liao Q."/>
        </authorList>
    </citation>
    <scope>NUCLEOTIDE SEQUENCE</scope>
    <source>
        <strain evidence="3">H3</strain>
        <tissue evidence="3">Leaf</tissue>
    </source>
</reference>
<dbReference type="InterPro" id="IPR001810">
    <property type="entry name" value="F-box_dom"/>
</dbReference>
<proteinExistence type="predicted"/>
<organism evidence="3 4">
    <name type="scientific">Adiantum capillus-veneris</name>
    <name type="common">Maidenhair fern</name>
    <dbReference type="NCBI Taxonomy" id="13818"/>
    <lineage>
        <taxon>Eukaryota</taxon>
        <taxon>Viridiplantae</taxon>
        <taxon>Streptophyta</taxon>
        <taxon>Embryophyta</taxon>
        <taxon>Tracheophyta</taxon>
        <taxon>Polypodiopsida</taxon>
        <taxon>Polypodiidae</taxon>
        <taxon>Polypodiales</taxon>
        <taxon>Pteridineae</taxon>
        <taxon>Pteridaceae</taxon>
        <taxon>Vittarioideae</taxon>
        <taxon>Adiantum</taxon>
    </lineage>
</organism>
<dbReference type="Pfam" id="PF12937">
    <property type="entry name" value="F-box-like"/>
    <property type="match status" value="1"/>
</dbReference>
<feature type="domain" description="F-box" evidence="2">
    <location>
        <begin position="32"/>
        <end position="69"/>
    </location>
</feature>
<evidence type="ECO:0000313" key="4">
    <source>
        <dbReference type="Proteomes" id="UP000886520"/>
    </source>
</evidence>
<evidence type="ECO:0000259" key="2">
    <source>
        <dbReference type="Pfam" id="PF12937"/>
    </source>
</evidence>
<dbReference type="OrthoDB" id="10251809at2759"/>
<accession>A0A9D4UY67</accession>